<dbReference type="PANTHER" id="PTHR11839">
    <property type="entry name" value="UDP/ADP-SUGAR PYROPHOSPHATASE"/>
    <property type="match status" value="1"/>
</dbReference>
<dbReference type="EMBL" id="JBFCZG010000004">
    <property type="protein sequence ID" value="KAL3423998.1"/>
    <property type="molecule type" value="Genomic_DNA"/>
</dbReference>
<proteinExistence type="predicted"/>
<gene>
    <name evidence="2" type="ORF">PVAG01_05745</name>
</gene>
<dbReference type="PANTHER" id="PTHR11839:SF1">
    <property type="entry name" value="ADP-SUGAR PYROPHOSPHATASE"/>
    <property type="match status" value="1"/>
</dbReference>
<protein>
    <submittedName>
        <fullName evidence="2">NUDIX domain-containing protein</fullName>
    </submittedName>
</protein>
<dbReference type="InterPro" id="IPR015797">
    <property type="entry name" value="NUDIX_hydrolase-like_dom_sf"/>
</dbReference>
<sequence>MDPSSRLRTWEHAERSDRPLDSEVDGYGIMAIVEDSTGPELVLLRKYRPAINKVTIEMPTGLLGPGENLQEAAAKKLECATGYTATVLDETSIITDGMYERPGSIDDGFKMFYNPGFCNTNLKMLHVKIDASFPGNGGWRGTECRRMGGEGYAIDTQVGALAEGIELAKRWKLSR</sequence>
<keyword evidence="1" id="KW-0378">Hydrolase</keyword>
<evidence type="ECO:0000313" key="2">
    <source>
        <dbReference type="EMBL" id="KAL3423998.1"/>
    </source>
</evidence>
<dbReference type="Gene3D" id="3.90.79.10">
    <property type="entry name" value="Nucleoside Triphosphate Pyrophosphohydrolase"/>
    <property type="match status" value="1"/>
</dbReference>
<comment type="caution">
    <text evidence="2">The sequence shown here is derived from an EMBL/GenBank/DDBJ whole genome shotgun (WGS) entry which is preliminary data.</text>
</comment>
<organism evidence="2 3">
    <name type="scientific">Phlyctema vagabunda</name>
    <dbReference type="NCBI Taxonomy" id="108571"/>
    <lineage>
        <taxon>Eukaryota</taxon>
        <taxon>Fungi</taxon>
        <taxon>Dikarya</taxon>
        <taxon>Ascomycota</taxon>
        <taxon>Pezizomycotina</taxon>
        <taxon>Leotiomycetes</taxon>
        <taxon>Helotiales</taxon>
        <taxon>Dermateaceae</taxon>
        <taxon>Phlyctema</taxon>
    </lineage>
</organism>
<dbReference type="SUPFAM" id="SSF55811">
    <property type="entry name" value="Nudix"/>
    <property type="match status" value="1"/>
</dbReference>
<dbReference type="Proteomes" id="UP001629113">
    <property type="component" value="Unassembled WGS sequence"/>
</dbReference>
<evidence type="ECO:0000313" key="3">
    <source>
        <dbReference type="Proteomes" id="UP001629113"/>
    </source>
</evidence>
<keyword evidence="3" id="KW-1185">Reference proteome</keyword>
<reference evidence="2 3" key="1">
    <citation type="submission" date="2024-06" db="EMBL/GenBank/DDBJ databases">
        <title>Complete genome of Phlyctema vagabunda strain 19-DSS-EL-015.</title>
        <authorList>
            <person name="Fiorenzani C."/>
        </authorList>
    </citation>
    <scope>NUCLEOTIDE SEQUENCE [LARGE SCALE GENOMIC DNA]</scope>
    <source>
        <strain evidence="2 3">19-DSS-EL-015</strain>
    </source>
</reference>
<evidence type="ECO:0000256" key="1">
    <source>
        <dbReference type="ARBA" id="ARBA00022801"/>
    </source>
</evidence>
<name>A0ABR4PL85_9HELO</name>
<accession>A0ABR4PL85</accession>